<dbReference type="InterPro" id="IPR022683">
    <property type="entry name" value="Calpain_III"/>
</dbReference>
<evidence type="ECO:0000256" key="2">
    <source>
        <dbReference type="ARBA" id="ARBA00022670"/>
    </source>
</evidence>
<feature type="active site" evidence="5 6">
    <location>
        <position position="309"/>
    </location>
</feature>
<dbReference type="GO" id="GO:0006508">
    <property type="term" value="P:proteolysis"/>
    <property type="evidence" value="ECO:0007669"/>
    <property type="project" value="UniProtKB-KW"/>
</dbReference>
<dbReference type="GO" id="GO:0005737">
    <property type="term" value="C:cytoplasm"/>
    <property type="evidence" value="ECO:0007669"/>
    <property type="project" value="TreeGrafter"/>
</dbReference>
<dbReference type="InterPro" id="IPR022682">
    <property type="entry name" value="Calpain_domain_III"/>
</dbReference>
<dbReference type="EMBL" id="CAMKVN010008046">
    <property type="protein sequence ID" value="CAI2192129.1"/>
    <property type="molecule type" value="Genomic_DNA"/>
</dbReference>
<name>A0A9W4T4D7_9GLOM</name>
<dbReference type="InterPro" id="IPR036213">
    <property type="entry name" value="Calpain_III_sf"/>
</dbReference>
<dbReference type="PANTHER" id="PTHR10183:SF379">
    <property type="entry name" value="CALPAIN-5"/>
    <property type="match status" value="1"/>
</dbReference>
<keyword evidence="3 6" id="KW-0378">Hydrolase</keyword>
<dbReference type="SUPFAM" id="SSF49758">
    <property type="entry name" value="Calpain large subunit, middle domain (domain III)"/>
    <property type="match status" value="1"/>
</dbReference>
<dbReference type="Pfam" id="PF01067">
    <property type="entry name" value="Calpain_III"/>
    <property type="match status" value="1"/>
</dbReference>
<dbReference type="Pfam" id="PF00648">
    <property type="entry name" value="Peptidase_C2"/>
    <property type="match status" value="1"/>
</dbReference>
<keyword evidence="4 6" id="KW-0788">Thiol protease</keyword>
<dbReference type="PRINTS" id="PR00704">
    <property type="entry name" value="CALPAIN"/>
</dbReference>
<dbReference type="InterPro" id="IPR033883">
    <property type="entry name" value="C2_III"/>
</dbReference>
<dbReference type="GO" id="GO:0004198">
    <property type="term" value="F:calcium-dependent cysteine-type endopeptidase activity"/>
    <property type="evidence" value="ECO:0007669"/>
    <property type="project" value="InterPro"/>
</dbReference>
<evidence type="ECO:0000259" key="8">
    <source>
        <dbReference type="PROSITE" id="PS50203"/>
    </source>
</evidence>
<dbReference type="Gene3D" id="3.90.70.10">
    <property type="entry name" value="Cysteine proteinases"/>
    <property type="match status" value="1"/>
</dbReference>
<dbReference type="FunFam" id="3.90.70.10:FF:000001">
    <property type="entry name" value="Calpain-1 catalytic subunit"/>
    <property type="match status" value="1"/>
</dbReference>
<comment type="similarity">
    <text evidence="1">Belongs to the peptidase C2 family.</text>
</comment>
<reference evidence="9" key="1">
    <citation type="submission" date="2022-08" db="EMBL/GenBank/DDBJ databases">
        <authorList>
            <person name="Kallberg Y."/>
            <person name="Tangrot J."/>
            <person name="Rosling A."/>
        </authorList>
    </citation>
    <scope>NUCLEOTIDE SEQUENCE</scope>
    <source>
        <strain evidence="9">Wild A</strain>
    </source>
</reference>
<evidence type="ECO:0000313" key="10">
    <source>
        <dbReference type="Proteomes" id="UP001153678"/>
    </source>
</evidence>
<proteinExistence type="inferred from homology"/>
<evidence type="ECO:0000256" key="4">
    <source>
        <dbReference type="ARBA" id="ARBA00022807"/>
    </source>
</evidence>
<evidence type="ECO:0000256" key="1">
    <source>
        <dbReference type="ARBA" id="ARBA00007623"/>
    </source>
</evidence>
<feature type="domain" description="Calpain catalytic" evidence="8">
    <location>
        <begin position="26"/>
        <end position="398"/>
    </location>
</feature>
<dbReference type="PROSITE" id="PS50203">
    <property type="entry name" value="CALPAIN_CAT"/>
    <property type="match status" value="1"/>
</dbReference>
<evidence type="ECO:0000256" key="7">
    <source>
        <dbReference type="SAM" id="MobiDB-lite"/>
    </source>
</evidence>
<feature type="active site" evidence="5 6">
    <location>
        <position position="90"/>
    </location>
</feature>
<dbReference type="CDD" id="cd00044">
    <property type="entry name" value="CysPc"/>
    <property type="match status" value="1"/>
</dbReference>
<feature type="active site" evidence="5 6">
    <location>
        <position position="339"/>
    </location>
</feature>
<dbReference type="SMART" id="SM00720">
    <property type="entry name" value="calpain_III"/>
    <property type="match status" value="1"/>
</dbReference>
<feature type="non-terminal residue" evidence="9">
    <location>
        <position position="1"/>
    </location>
</feature>
<evidence type="ECO:0000256" key="5">
    <source>
        <dbReference type="PIRSR" id="PIRSR622684-1"/>
    </source>
</evidence>
<accession>A0A9W4T4D7</accession>
<feature type="compositionally biased region" description="Gly residues" evidence="7">
    <location>
        <begin position="721"/>
        <end position="731"/>
    </location>
</feature>
<dbReference type="AlphaFoldDB" id="A0A9W4T4D7"/>
<feature type="region of interest" description="Disordered" evidence="7">
    <location>
        <begin position="712"/>
        <end position="756"/>
    </location>
</feature>
<comment type="caution">
    <text evidence="9">The sequence shown here is derived from an EMBL/GenBank/DDBJ whole genome shotgun (WGS) entry which is preliminary data.</text>
</comment>
<gene>
    <name evidence="9" type="ORF">FWILDA_LOCUS15421</name>
</gene>
<organism evidence="9 10">
    <name type="scientific">Funneliformis geosporum</name>
    <dbReference type="NCBI Taxonomy" id="1117311"/>
    <lineage>
        <taxon>Eukaryota</taxon>
        <taxon>Fungi</taxon>
        <taxon>Fungi incertae sedis</taxon>
        <taxon>Mucoromycota</taxon>
        <taxon>Glomeromycotina</taxon>
        <taxon>Glomeromycetes</taxon>
        <taxon>Glomerales</taxon>
        <taxon>Glomeraceae</taxon>
        <taxon>Funneliformis</taxon>
    </lineage>
</organism>
<dbReference type="InterPro" id="IPR038765">
    <property type="entry name" value="Papain-like_cys_pep_sf"/>
</dbReference>
<evidence type="ECO:0000313" key="9">
    <source>
        <dbReference type="EMBL" id="CAI2192129.1"/>
    </source>
</evidence>
<dbReference type="InterPro" id="IPR000169">
    <property type="entry name" value="Pept_cys_AS"/>
</dbReference>
<dbReference type="CDD" id="cd00214">
    <property type="entry name" value="Calpain_III"/>
    <property type="match status" value="1"/>
</dbReference>
<dbReference type="PANTHER" id="PTHR10183">
    <property type="entry name" value="CALPAIN"/>
    <property type="match status" value="1"/>
</dbReference>
<keyword evidence="10" id="KW-1185">Reference proteome</keyword>
<dbReference type="SMART" id="SM00230">
    <property type="entry name" value="CysPc"/>
    <property type="match status" value="1"/>
</dbReference>
<dbReference type="InterPro" id="IPR022684">
    <property type="entry name" value="Calpain_cysteine_protease"/>
</dbReference>
<protein>
    <submittedName>
        <fullName evidence="9">19165_t:CDS:1</fullName>
    </submittedName>
</protein>
<dbReference type="PROSITE" id="PS00139">
    <property type="entry name" value="THIOL_PROTEASE_CYS"/>
    <property type="match status" value="1"/>
</dbReference>
<dbReference type="OrthoDB" id="424753at2759"/>
<evidence type="ECO:0000256" key="6">
    <source>
        <dbReference type="PROSITE-ProRule" id="PRU00239"/>
    </source>
</evidence>
<dbReference type="Gene3D" id="2.60.120.380">
    <property type="match status" value="1"/>
</dbReference>
<dbReference type="Proteomes" id="UP001153678">
    <property type="component" value="Unassembled WGS sequence"/>
</dbReference>
<keyword evidence="2 6" id="KW-0645">Protease</keyword>
<dbReference type="CDD" id="cd00030">
    <property type="entry name" value="C2"/>
    <property type="match status" value="1"/>
</dbReference>
<evidence type="ECO:0000256" key="3">
    <source>
        <dbReference type="ARBA" id="ARBA00022801"/>
    </source>
</evidence>
<dbReference type="SUPFAM" id="SSF54001">
    <property type="entry name" value="Cysteine proteinases"/>
    <property type="match status" value="1"/>
</dbReference>
<sequence length="789" mass="91313">MSPRYRKLFGQNYKKIFLECARTGKNFQDEHFPTNDSSLYYKPSNHHGDMVEWKRCKDITDNPHLFIYTNNEGKTGKINTDVIQGAVGNCWLVSALGVLATHPKLLLKVIPRGTDQDWCHSNEPGKKMGVYHFRDTERHPGVFRFRFYRFGEWIEVVVDDYLPTREGRLIYARSKDHNEMWVPLLEKAYAKLCKCYEALESGSASDALVDLTGTIPETIDLPNSIPKDFDLLNDSTFSDIDSVPMNQIHPTNQISPVNNKNIVGQMGLKKFIRMIQTARKRGALMSCSINALEGERQEERLPNGLIIGHAYGVTDIQRVRAPLMRRKSQNEFVLIRLHNPWGEVEWNGDWSDRSDKWQSISKTKRKDMDFKIADDGDFWMSFEDWISNFSTLIICRHLNTSIFSFEKRWHGKIFRGEWSRNKLTTGGCINNQNTFHQNPQYLIKVYKPTTLVVALMQQDHRAFIHEENLTIGFILLKIEENRKYRIHKPTYEVAGRVAYINSREITARILLKRGKYVLIPSTYNMGEEGNYFMRLFSAKKVAIKELVQDKPKKKWWYPIIYWKKSYFVGSIRVNLMNANLKKSIGNAYFKIIFADLKGRIKKRIITPKFKAVASSDGNSTEIGLEYVFYTRDPSNSGLILQLYKKNALSKDKMLGEVHIFVDPYSKQDKPNRMWEITKTFTKVVRVPREFLTSTTMETEGEISTNECGRVEKKTERTVTGISGGIPDGGRNNGENNRRSSRGNSSNKNWLEKKNGNRFRKKNKDLLPQIIDAGIGELKIRLCYFQGLDA</sequence>
<dbReference type="InterPro" id="IPR001300">
    <property type="entry name" value="Peptidase_C2_calpain_cat"/>
</dbReference>